<sequence>MEIPEICRYCGGTVRLVPASMVYGAAAAKRLKLESEKFYQCQNCNARVGCHKGTTRPLGNLANEVLRLKRMETHQVYDAFWKRRGMTRTKAYKWLAEQLQLSEERAHIGSFEMDQCQTVIDLCKKFEQEEAA</sequence>
<gene>
    <name evidence="1" type="ORF">PNE06_03585</name>
</gene>
<evidence type="ECO:0000313" key="1">
    <source>
        <dbReference type="EMBL" id="MDB7932152.1"/>
    </source>
</evidence>
<organism evidence="1 2">
    <name type="scientific">Flavonifractor plautii</name>
    <name type="common">Fusobacterium plautii</name>
    <dbReference type="NCBI Taxonomy" id="292800"/>
    <lineage>
        <taxon>Bacteria</taxon>
        <taxon>Bacillati</taxon>
        <taxon>Bacillota</taxon>
        <taxon>Clostridia</taxon>
        <taxon>Eubacteriales</taxon>
        <taxon>Oscillospiraceae</taxon>
        <taxon>Flavonifractor</taxon>
    </lineage>
</organism>
<dbReference type="RefSeq" id="WP_195324929.1">
    <property type="nucleotide sequence ID" value="NZ_JADMVZ010000006.1"/>
</dbReference>
<evidence type="ECO:0000313" key="2">
    <source>
        <dbReference type="Proteomes" id="UP001211173"/>
    </source>
</evidence>
<keyword evidence="1" id="KW-0479">Metal-binding</keyword>
<comment type="caution">
    <text evidence="1">The sequence shown here is derived from an EMBL/GenBank/DDBJ whole genome shotgun (WGS) entry which is preliminary data.</text>
</comment>
<dbReference type="Pfam" id="PF11672">
    <property type="entry name" value="DUF3268"/>
    <property type="match status" value="1"/>
</dbReference>
<dbReference type="EMBL" id="JAQLWV010000004">
    <property type="protein sequence ID" value="MDB7932152.1"/>
    <property type="molecule type" value="Genomic_DNA"/>
</dbReference>
<dbReference type="Proteomes" id="UP001211173">
    <property type="component" value="Unassembled WGS sequence"/>
</dbReference>
<keyword evidence="1" id="KW-0863">Zinc-finger</keyword>
<reference evidence="1" key="1">
    <citation type="submission" date="2023-01" db="EMBL/GenBank/DDBJ databases">
        <title>Human gut microbiome strain richness.</title>
        <authorList>
            <person name="Chen-Liaw A."/>
        </authorList>
    </citation>
    <scope>NUCLEOTIDE SEQUENCE</scope>
    <source>
        <strain evidence="1">1001287st1_F4_1001285I_161205</strain>
    </source>
</reference>
<dbReference type="AlphaFoldDB" id="A0AAW6CAW6"/>
<accession>A0AAW6CAW6</accession>
<proteinExistence type="predicted"/>
<dbReference type="GO" id="GO:0008270">
    <property type="term" value="F:zinc ion binding"/>
    <property type="evidence" value="ECO:0007669"/>
    <property type="project" value="UniProtKB-KW"/>
</dbReference>
<dbReference type="InterPro" id="IPR021686">
    <property type="entry name" value="DUF3268"/>
</dbReference>
<keyword evidence="1" id="KW-0862">Zinc</keyword>
<name>A0AAW6CAW6_FLAPL</name>
<protein>
    <submittedName>
        <fullName evidence="1">Zinc-finger-containing protein</fullName>
    </submittedName>
</protein>